<evidence type="ECO:0000313" key="3">
    <source>
        <dbReference type="EMBL" id="CBN73913.1"/>
    </source>
</evidence>
<evidence type="ECO:0000256" key="1">
    <source>
        <dbReference type="SAM" id="MobiDB-lite"/>
    </source>
</evidence>
<dbReference type="Proteomes" id="UP000002630">
    <property type="component" value="Linkage Group LG07"/>
</dbReference>
<accession>D8LTL6</accession>
<feature type="region of interest" description="Disordered" evidence="1">
    <location>
        <begin position="1"/>
        <end position="26"/>
    </location>
</feature>
<keyword evidence="2" id="KW-0472">Membrane</keyword>
<feature type="transmembrane region" description="Helical" evidence="2">
    <location>
        <begin position="77"/>
        <end position="100"/>
    </location>
</feature>
<dbReference type="EMBL" id="FN649732">
    <property type="protein sequence ID" value="CBN73913.1"/>
    <property type="molecule type" value="Genomic_DNA"/>
</dbReference>
<dbReference type="AlphaFoldDB" id="D8LTL6"/>
<keyword evidence="2" id="KW-0812">Transmembrane</keyword>
<feature type="compositionally biased region" description="Basic and acidic residues" evidence="1">
    <location>
        <begin position="15"/>
        <end position="26"/>
    </location>
</feature>
<evidence type="ECO:0000256" key="2">
    <source>
        <dbReference type="SAM" id="Phobius"/>
    </source>
</evidence>
<proteinExistence type="predicted"/>
<keyword evidence="4" id="KW-1185">Reference proteome</keyword>
<gene>
    <name evidence="3" type="ORF">Esi_0009_0036</name>
</gene>
<evidence type="ECO:0000313" key="4">
    <source>
        <dbReference type="Proteomes" id="UP000002630"/>
    </source>
</evidence>
<protein>
    <submittedName>
        <fullName evidence="3">Uncharacterized protein</fullName>
    </submittedName>
</protein>
<organism evidence="3 4">
    <name type="scientific">Ectocarpus siliculosus</name>
    <name type="common">Brown alga</name>
    <name type="synonym">Conferva siliculosa</name>
    <dbReference type="NCBI Taxonomy" id="2880"/>
    <lineage>
        <taxon>Eukaryota</taxon>
        <taxon>Sar</taxon>
        <taxon>Stramenopiles</taxon>
        <taxon>Ochrophyta</taxon>
        <taxon>PX clade</taxon>
        <taxon>Phaeophyceae</taxon>
        <taxon>Ectocarpales</taxon>
        <taxon>Ectocarpaceae</taxon>
        <taxon>Ectocarpus</taxon>
    </lineage>
</organism>
<reference evidence="3 4" key="1">
    <citation type="journal article" date="2010" name="Nature">
        <title>The Ectocarpus genome and the independent evolution of multicellularity in brown algae.</title>
        <authorList>
            <person name="Cock J.M."/>
            <person name="Sterck L."/>
            <person name="Rouze P."/>
            <person name="Scornet D."/>
            <person name="Allen A.E."/>
            <person name="Amoutzias G."/>
            <person name="Anthouard V."/>
            <person name="Artiguenave F."/>
            <person name="Aury J.M."/>
            <person name="Badger J.H."/>
            <person name="Beszteri B."/>
            <person name="Billiau K."/>
            <person name="Bonnet E."/>
            <person name="Bothwell J.H."/>
            <person name="Bowler C."/>
            <person name="Boyen C."/>
            <person name="Brownlee C."/>
            <person name="Carrano C.J."/>
            <person name="Charrier B."/>
            <person name="Cho G.Y."/>
            <person name="Coelho S.M."/>
            <person name="Collen J."/>
            <person name="Corre E."/>
            <person name="Da Silva C."/>
            <person name="Delage L."/>
            <person name="Delaroque N."/>
            <person name="Dittami S.M."/>
            <person name="Doulbeau S."/>
            <person name="Elias M."/>
            <person name="Farnham G."/>
            <person name="Gachon C.M."/>
            <person name="Gschloessl B."/>
            <person name="Heesch S."/>
            <person name="Jabbari K."/>
            <person name="Jubin C."/>
            <person name="Kawai H."/>
            <person name="Kimura K."/>
            <person name="Kloareg B."/>
            <person name="Kupper F.C."/>
            <person name="Lang D."/>
            <person name="Le Bail A."/>
            <person name="Leblanc C."/>
            <person name="Lerouge P."/>
            <person name="Lohr M."/>
            <person name="Lopez P.J."/>
            <person name="Martens C."/>
            <person name="Maumus F."/>
            <person name="Michel G."/>
            <person name="Miranda-Saavedra D."/>
            <person name="Morales J."/>
            <person name="Moreau H."/>
            <person name="Motomura T."/>
            <person name="Nagasato C."/>
            <person name="Napoli C.A."/>
            <person name="Nelson D.R."/>
            <person name="Nyvall-Collen P."/>
            <person name="Peters A.F."/>
            <person name="Pommier C."/>
            <person name="Potin P."/>
            <person name="Poulain J."/>
            <person name="Quesneville H."/>
            <person name="Read B."/>
            <person name="Rensing S.A."/>
            <person name="Ritter A."/>
            <person name="Rousvoal S."/>
            <person name="Samanta M."/>
            <person name="Samson G."/>
            <person name="Schroeder D.C."/>
            <person name="Segurens B."/>
            <person name="Strittmatter M."/>
            <person name="Tonon T."/>
            <person name="Tregear J.W."/>
            <person name="Valentin K."/>
            <person name="von Dassow P."/>
            <person name="Yamagishi T."/>
            <person name="Van de Peer Y."/>
            <person name="Wincker P."/>
        </authorList>
    </citation>
    <scope>NUCLEOTIDE SEQUENCE [LARGE SCALE GENOMIC DNA]</scope>
    <source>
        <strain evidence="4">Ec32 / CCAP1310/4</strain>
    </source>
</reference>
<dbReference type="InParanoid" id="D8LTL6"/>
<name>D8LTL6_ECTSI</name>
<dbReference type="EMBL" id="FN649137">
    <property type="protein sequence ID" value="CBN73913.1"/>
    <property type="molecule type" value="Genomic_DNA"/>
</dbReference>
<sequence>MSAEAGVKQAEEDEKNTADKARDGETLPHVAVDNVLLSMKLQVTDVASREQGHAKIRLLVSNVSDGGYSDDNFERDMFLLGGVLVVFGGRALVLITKYCLQEITPSAR</sequence>
<keyword evidence="2" id="KW-1133">Transmembrane helix</keyword>